<keyword evidence="6 13" id="KW-0812">Transmembrane</keyword>
<dbReference type="Pfam" id="PF07660">
    <property type="entry name" value="STN"/>
    <property type="match status" value="1"/>
</dbReference>
<dbReference type="InterPro" id="IPR012910">
    <property type="entry name" value="Plug_dom"/>
</dbReference>
<evidence type="ECO:0000313" key="19">
    <source>
        <dbReference type="Proteomes" id="UP000277294"/>
    </source>
</evidence>
<dbReference type="SMART" id="SM00965">
    <property type="entry name" value="STN"/>
    <property type="match status" value="2"/>
</dbReference>
<dbReference type="SUPFAM" id="SSF56935">
    <property type="entry name" value="Porins"/>
    <property type="match status" value="1"/>
</dbReference>
<dbReference type="PROSITE" id="PS52016">
    <property type="entry name" value="TONB_DEPENDENT_REC_3"/>
    <property type="match status" value="1"/>
</dbReference>
<name>A0A3P4AWC5_9BURK</name>
<evidence type="ECO:0000256" key="15">
    <source>
        <dbReference type="RuleBase" id="RU003357"/>
    </source>
</evidence>
<evidence type="ECO:0000256" key="7">
    <source>
        <dbReference type="ARBA" id="ARBA00022729"/>
    </source>
</evidence>
<dbReference type="GO" id="GO:0044718">
    <property type="term" value="P:siderophore transmembrane transport"/>
    <property type="evidence" value="ECO:0007669"/>
    <property type="project" value="TreeGrafter"/>
</dbReference>
<dbReference type="GO" id="GO:0015344">
    <property type="term" value="F:siderophore uptake transmembrane transporter activity"/>
    <property type="evidence" value="ECO:0007669"/>
    <property type="project" value="TreeGrafter"/>
</dbReference>
<evidence type="ECO:0000256" key="9">
    <source>
        <dbReference type="ARBA" id="ARBA00023077"/>
    </source>
</evidence>
<feature type="domain" description="Secretin/TonB short N-terminal" evidence="17">
    <location>
        <begin position="75"/>
        <end position="126"/>
    </location>
</feature>
<evidence type="ECO:0000259" key="17">
    <source>
        <dbReference type="SMART" id="SM00965"/>
    </source>
</evidence>
<dbReference type="NCBIfam" id="TIGR01785">
    <property type="entry name" value="TonB-hemin"/>
    <property type="match status" value="1"/>
</dbReference>
<dbReference type="InterPro" id="IPR000531">
    <property type="entry name" value="Beta-barrel_TonB"/>
</dbReference>
<evidence type="ECO:0000256" key="5">
    <source>
        <dbReference type="ARBA" id="ARBA00022496"/>
    </source>
</evidence>
<organism evidence="18 19">
    <name type="scientific">Pigmentiphaga humi</name>
    <dbReference type="NCBI Taxonomy" id="2478468"/>
    <lineage>
        <taxon>Bacteria</taxon>
        <taxon>Pseudomonadati</taxon>
        <taxon>Pseudomonadota</taxon>
        <taxon>Betaproteobacteria</taxon>
        <taxon>Burkholderiales</taxon>
        <taxon>Alcaligenaceae</taxon>
        <taxon>Pigmentiphaga</taxon>
    </lineage>
</organism>
<evidence type="ECO:0000256" key="12">
    <source>
        <dbReference type="ARBA" id="ARBA00023237"/>
    </source>
</evidence>
<accession>A0A3P4AWC5</accession>
<sequence>MATRLVSPGTATVPAGISRYCLAVGLALAAMAPLHAQTQREASPGNAQTQAAQTYAIAAGPLDQALTAFAVRAGVAFSFDAALVAGRMTPGLNGRYTVFQGFDRLLAGTGLEAVQRKAGSYALQLLSYDIPAGPLDTALDTVLEQFARRAQVRVIYDRERMRGLQSPGFRGAATIQAGLASLLGAHPLAARNDGADAWRIQERGAASAGSARSAAHLGNLPVVIVTAKRDDRQEVFETAGSVAVVTREEIDRLPPRNTGDVLADVPGVYTSQSRQNPGVSVNMRGLQDFGRVNVMIDGTRQNYQQSGHGSNGAVYLDPELLSGVDISKGPSSTIGGAGMIAGSVNFRTLEISDLLRDGQTVGGRVNATTGSNAYHFGGSAALGLRAADDLDLVFAVGRKTVGEFRKGERGAIADDLNTLTHGMSRLSAQDQWSALAKADWRPLPGHEFKLSYIGMNAHFDEGASTDVASGDVTTHNHIRSDTLQLAHRWRPSSLEWVDLRSSLYYTRTLNKVNREAGSLDANLYRLQYQTSTVGGTLQNQARMRLGGLDAVLDTGGEFFHDWTDPRAQSLSAGADAGTTALYTGATPEGKRTVASLFSQATLLRGDWLELTGGLRYDWYGLQGDGRMRVGSITNPPGVRPGTTTVYTRFGVDRNDAAISPRISLAIKPSDWLQLFTSYGQGMRPPALTETLLWGSHTGSLFPYYPNPALRAERSRNWEIGANAIFEGLAARSDKLRMKAAWFDSRVKNYITLARVMSPISAGGGGVLGPYAYMNMDSPFRSKGLELQLDYDNGDMFGAINFTRMIIDPGQGGYDPFPLGSLTGYPENTLGTPGDANIWYVLPPRRNASVTAGVRLLDRKLTLGARLRMQSPSRNSSIWTGDMYNQKSWRLYDFWASYEMTSNVTLRLAVNNLFDTNYSEMNGSTYWVGPGRTALATVSVRF</sequence>
<dbReference type="Pfam" id="PF07715">
    <property type="entry name" value="Plug"/>
    <property type="match status" value="1"/>
</dbReference>
<keyword evidence="19" id="KW-1185">Reference proteome</keyword>
<evidence type="ECO:0000256" key="1">
    <source>
        <dbReference type="ARBA" id="ARBA00004571"/>
    </source>
</evidence>
<evidence type="ECO:0000256" key="10">
    <source>
        <dbReference type="ARBA" id="ARBA00023136"/>
    </source>
</evidence>
<dbReference type="AlphaFoldDB" id="A0A3P4AWC5"/>
<feature type="short sequence motif" description="TonB C-terminal box" evidence="14">
    <location>
        <begin position="924"/>
        <end position="941"/>
    </location>
</feature>
<evidence type="ECO:0000256" key="6">
    <source>
        <dbReference type="ARBA" id="ARBA00022692"/>
    </source>
</evidence>
<evidence type="ECO:0000256" key="8">
    <source>
        <dbReference type="ARBA" id="ARBA00023004"/>
    </source>
</evidence>
<dbReference type="GO" id="GO:0009279">
    <property type="term" value="C:cell outer membrane"/>
    <property type="evidence" value="ECO:0007669"/>
    <property type="project" value="UniProtKB-SubCell"/>
</dbReference>
<dbReference type="InterPro" id="IPR036942">
    <property type="entry name" value="Beta-barrel_TonB_sf"/>
</dbReference>
<dbReference type="RefSeq" id="WP_246012862.1">
    <property type="nucleotide sequence ID" value="NZ_UWPJ01000005.1"/>
</dbReference>
<dbReference type="CDD" id="cd01347">
    <property type="entry name" value="ligand_gated_channel"/>
    <property type="match status" value="1"/>
</dbReference>
<evidence type="ECO:0000256" key="16">
    <source>
        <dbReference type="SAM" id="SignalP"/>
    </source>
</evidence>
<feature type="signal peptide" evidence="16">
    <location>
        <begin position="1"/>
        <end position="36"/>
    </location>
</feature>
<evidence type="ECO:0000313" key="18">
    <source>
        <dbReference type="EMBL" id="VCU68323.1"/>
    </source>
</evidence>
<comment type="similarity">
    <text evidence="2 13 15">Belongs to the TonB-dependent receptor family.</text>
</comment>
<evidence type="ECO:0000256" key="13">
    <source>
        <dbReference type="PROSITE-ProRule" id="PRU01360"/>
    </source>
</evidence>
<protein>
    <submittedName>
        <fullName evidence="18">Hemin receptor</fullName>
    </submittedName>
</protein>
<dbReference type="Gene3D" id="2.170.130.10">
    <property type="entry name" value="TonB-dependent receptor, plug domain"/>
    <property type="match status" value="1"/>
</dbReference>
<dbReference type="PANTHER" id="PTHR30069">
    <property type="entry name" value="TONB-DEPENDENT OUTER MEMBRANE RECEPTOR"/>
    <property type="match status" value="1"/>
</dbReference>
<dbReference type="InterPro" id="IPR037066">
    <property type="entry name" value="Plug_dom_sf"/>
</dbReference>
<keyword evidence="4 13" id="KW-1134">Transmembrane beta strand</keyword>
<feature type="domain" description="Secretin/TonB short N-terminal" evidence="17">
    <location>
        <begin position="152"/>
        <end position="203"/>
    </location>
</feature>
<keyword evidence="8" id="KW-0408">Iron</keyword>
<dbReference type="EMBL" id="UWPJ01000005">
    <property type="protein sequence ID" value="VCU68323.1"/>
    <property type="molecule type" value="Genomic_DNA"/>
</dbReference>
<dbReference type="InterPro" id="IPR010917">
    <property type="entry name" value="TonB_rcpt_CS"/>
</dbReference>
<proteinExistence type="inferred from homology"/>
<dbReference type="GO" id="GO:0015232">
    <property type="term" value="F:heme transmembrane transporter activity"/>
    <property type="evidence" value="ECO:0007669"/>
    <property type="project" value="InterPro"/>
</dbReference>
<evidence type="ECO:0000256" key="14">
    <source>
        <dbReference type="PROSITE-ProRule" id="PRU10144"/>
    </source>
</evidence>
<keyword evidence="5" id="KW-0410">Iron transport</keyword>
<comment type="subcellular location">
    <subcellularLocation>
        <location evidence="1 13">Cell outer membrane</location>
        <topology evidence="1 13">Multi-pass membrane protein</topology>
    </subcellularLocation>
</comment>
<keyword evidence="11 18" id="KW-0675">Receptor</keyword>
<dbReference type="PANTHER" id="PTHR30069:SF41">
    <property type="entry name" value="HEME_HEMOPEXIN UTILIZATION PROTEIN C"/>
    <property type="match status" value="1"/>
</dbReference>
<keyword evidence="3 13" id="KW-0813">Transport</keyword>
<dbReference type="InterPro" id="IPR011276">
    <property type="entry name" value="TonB_haem/Hb_rcpt"/>
</dbReference>
<gene>
    <name evidence="18" type="primary">hemR</name>
    <name evidence="18" type="ORF">PIGHUM_00374</name>
</gene>
<dbReference type="PROSITE" id="PS01156">
    <property type="entry name" value="TONB_DEPENDENT_REC_2"/>
    <property type="match status" value="1"/>
</dbReference>
<dbReference type="InterPro" id="IPR010949">
    <property type="entry name" value="TonB_Hb/transfer/lactofer_rcpt"/>
</dbReference>
<dbReference type="NCBIfam" id="TIGR01786">
    <property type="entry name" value="TonB-hemlactrns"/>
    <property type="match status" value="1"/>
</dbReference>
<evidence type="ECO:0000256" key="4">
    <source>
        <dbReference type="ARBA" id="ARBA00022452"/>
    </source>
</evidence>
<dbReference type="InterPro" id="IPR039426">
    <property type="entry name" value="TonB-dep_rcpt-like"/>
</dbReference>
<dbReference type="Pfam" id="PF00593">
    <property type="entry name" value="TonB_dep_Rec_b-barrel"/>
    <property type="match status" value="1"/>
</dbReference>
<evidence type="ECO:0000256" key="11">
    <source>
        <dbReference type="ARBA" id="ARBA00023170"/>
    </source>
</evidence>
<dbReference type="Proteomes" id="UP000277294">
    <property type="component" value="Unassembled WGS sequence"/>
</dbReference>
<keyword evidence="12 13" id="KW-0998">Cell outer membrane</keyword>
<keyword evidence="7 16" id="KW-0732">Signal</keyword>
<dbReference type="InterPro" id="IPR011662">
    <property type="entry name" value="Secretin/TonB_short_N"/>
</dbReference>
<evidence type="ECO:0000256" key="2">
    <source>
        <dbReference type="ARBA" id="ARBA00009810"/>
    </source>
</evidence>
<dbReference type="Gene3D" id="2.40.170.20">
    <property type="entry name" value="TonB-dependent receptor, beta-barrel domain"/>
    <property type="match status" value="1"/>
</dbReference>
<keyword evidence="5" id="KW-0406">Ion transport</keyword>
<evidence type="ECO:0000256" key="3">
    <source>
        <dbReference type="ARBA" id="ARBA00022448"/>
    </source>
</evidence>
<reference evidence="18 19" key="1">
    <citation type="submission" date="2018-10" db="EMBL/GenBank/DDBJ databases">
        <authorList>
            <person name="Criscuolo A."/>
        </authorList>
    </citation>
    <scope>NUCLEOTIDE SEQUENCE [LARGE SCALE GENOMIC DNA]</scope>
    <source>
        <strain evidence="18">DnA1</strain>
    </source>
</reference>
<keyword evidence="9 15" id="KW-0798">TonB box</keyword>
<dbReference type="Gene3D" id="3.55.50.30">
    <property type="match status" value="2"/>
</dbReference>
<feature type="chain" id="PRO_5018307934" evidence="16">
    <location>
        <begin position="37"/>
        <end position="941"/>
    </location>
</feature>
<keyword evidence="10 13" id="KW-0472">Membrane</keyword>